<name>A0ABP3EDI7_9ACTN</name>
<keyword evidence="6" id="KW-1185">Reference proteome</keyword>
<dbReference type="Proteomes" id="UP001500967">
    <property type="component" value="Unassembled WGS sequence"/>
</dbReference>
<dbReference type="PROSITE" id="PS00455">
    <property type="entry name" value="AMP_BINDING"/>
    <property type="match status" value="1"/>
</dbReference>
<dbReference type="Pfam" id="PF13193">
    <property type="entry name" value="AMP-binding_C"/>
    <property type="match status" value="1"/>
</dbReference>
<dbReference type="InterPro" id="IPR000873">
    <property type="entry name" value="AMP-dep_synth/lig_dom"/>
</dbReference>
<evidence type="ECO:0000313" key="6">
    <source>
        <dbReference type="Proteomes" id="UP001500967"/>
    </source>
</evidence>
<dbReference type="Pfam" id="PF00501">
    <property type="entry name" value="AMP-binding"/>
    <property type="match status" value="1"/>
</dbReference>
<organism evidence="5 6">
    <name type="scientific">Cryptosporangium japonicum</name>
    <dbReference type="NCBI Taxonomy" id="80872"/>
    <lineage>
        <taxon>Bacteria</taxon>
        <taxon>Bacillati</taxon>
        <taxon>Actinomycetota</taxon>
        <taxon>Actinomycetes</taxon>
        <taxon>Cryptosporangiales</taxon>
        <taxon>Cryptosporangiaceae</taxon>
        <taxon>Cryptosporangium</taxon>
    </lineage>
</organism>
<dbReference type="Gene3D" id="3.40.50.12780">
    <property type="entry name" value="N-terminal domain of ligase-like"/>
    <property type="match status" value="1"/>
</dbReference>
<sequence length="499" mass="52737">MRWPEALALTESTPAALARTDPDQLHVVDGDVRLDGAALLAAVAGAQDRLRSVGVGRGDVVGVQLPNWWEAVVVAHAVWGLGAVLCPVPVNYRGAELDRILAATPVAAFVVPSEYRGVNHPALVESLTDVPLVVVRGSEPLPRGSGAPELAADLDDVCVLMFTSGTTGAPKGVLHSHRTLLADAWSIARLFALDRDLVYMPSPVGHVTGLVYGVMMPLLVGGAVLLQAEWDAGAGVDLIEANRATFCVGATPFLRGLTDEYERRGTTSTLTGFACGGADIPAALVRRATDVLGAVVARAYGLTEMPTVTCGGPDDPEDVRFGTDGRLTGSSQARLDEAGELEVRGPELCLGYLDPEHTRASFTADGWFRTGDLARLGPDGSVTITGRAKDIIVRGGENIGVREIEDYLLDHPAIRDVAVVGVPDDVLGERACAFVVTAAPLTLAELSEFLLARRIAKHKLPEYVLVVDGLPRTPSGKIQKFRLRAQAVAELAAGRGERR</sequence>
<dbReference type="SUPFAM" id="SSF56801">
    <property type="entry name" value="Acetyl-CoA synthetase-like"/>
    <property type="match status" value="1"/>
</dbReference>
<dbReference type="Gene3D" id="3.30.300.30">
    <property type="match status" value="1"/>
</dbReference>
<protein>
    <submittedName>
        <fullName evidence="5">Cyclohexanecarboxylate-CoA ligase</fullName>
    </submittedName>
</protein>
<proteinExistence type="inferred from homology"/>
<dbReference type="InterPro" id="IPR020845">
    <property type="entry name" value="AMP-binding_CS"/>
</dbReference>
<accession>A0ABP3EDI7</accession>
<evidence type="ECO:0000259" key="3">
    <source>
        <dbReference type="Pfam" id="PF00501"/>
    </source>
</evidence>
<evidence type="ECO:0000256" key="1">
    <source>
        <dbReference type="ARBA" id="ARBA00006432"/>
    </source>
</evidence>
<evidence type="ECO:0000259" key="4">
    <source>
        <dbReference type="Pfam" id="PF13193"/>
    </source>
</evidence>
<dbReference type="InterPro" id="IPR042099">
    <property type="entry name" value="ANL_N_sf"/>
</dbReference>
<reference evidence="6" key="1">
    <citation type="journal article" date="2019" name="Int. J. Syst. Evol. Microbiol.">
        <title>The Global Catalogue of Microorganisms (GCM) 10K type strain sequencing project: providing services to taxonomists for standard genome sequencing and annotation.</title>
        <authorList>
            <consortium name="The Broad Institute Genomics Platform"/>
            <consortium name="The Broad Institute Genome Sequencing Center for Infectious Disease"/>
            <person name="Wu L."/>
            <person name="Ma J."/>
        </authorList>
    </citation>
    <scope>NUCLEOTIDE SEQUENCE [LARGE SCALE GENOMIC DNA]</scope>
    <source>
        <strain evidence="6">JCM 10425</strain>
    </source>
</reference>
<keyword evidence="2 5" id="KW-0436">Ligase</keyword>
<dbReference type="EMBL" id="BAAAGX010000018">
    <property type="protein sequence ID" value="GAA0257785.1"/>
    <property type="molecule type" value="Genomic_DNA"/>
</dbReference>
<feature type="domain" description="AMP-dependent synthetase/ligase" evidence="3">
    <location>
        <begin position="18"/>
        <end position="353"/>
    </location>
</feature>
<comment type="caution">
    <text evidence="5">The sequence shown here is derived from an EMBL/GenBank/DDBJ whole genome shotgun (WGS) entry which is preliminary data.</text>
</comment>
<dbReference type="InterPro" id="IPR045851">
    <property type="entry name" value="AMP-bd_C_sf"/>
</dbReference>
<dbReference type="PANTHER" id="PTHR43201">
    <property type="entry name" value="ACYL-COA SYNTHETASE"/>
    <property type="match status" value="1"/>
</dbReference>
<dbReference type="InterPro" id="IPR025110">
    <property type="entry name" value="AMP-bd_C"/>
</dbReference>
<evidence type="ECO:0000256" key="2">
    <source>
        <dbReference type="ARBA" id="ARBA00022598"/>
    </source>
</evidence>
<gene>
    <name evidence="5" type="ORF">GCM10009539_48950</name>
</gene>
<dbReference type="GO" id="GO:0016874">
    <property type="term" value="F:ligase activity"/>
    <property type="evidence" value="ECO:0007669"/>
    <property type="project" value="UniProtKB-KW"/>
</dbReference>
<comment type="similarity">
    <text evidence="1">Belongs to the ATP-dependent AMP-binding enzyme family.</text>
</comment>
<feature type="domain" description="AMP-binding enzyme C-terminal" evidence="4">
    <location>
        <begin position="403"/>
        <end position="477"/>
    </location>
</feature>
<evidence type="ECO:0000313" key="5">
    <source>
        <dbReference type="EMBL" id="GAA0257785.1"/>
    </source>
</evidence>
<dbReference type="PANTHER" id="PTHR43201:SF5">
    <property type="entry name" value="MEDIUM-CHAIN ACYL-COA LIGASE ACSF2, MITOCHONDRIAL"/>
    <property type="match status" value="1"/>
</dbReference>